<evidence type="ECO:0000313" key="8">
    <source>
        <dbReference type="EMBL" id="EGV07057.1"/>
    </source>
</evidence>
<proteinExistence type="predicted"/>
<protein>
    <submittedName>
        <fullName evidence="8">Putative membrane protein</fullName>
    </submittedName>
</protein>
<dbReference type="InterPro" id="IPR036259">
    <property type="entry name" value="MFS_trans_sf"/>
</dbReference>
<sequence>MKYTWRDEIEYFLSNRNFRQLSINEWISTFGDTVFYLAFINYVSSYAFAPLAILMITTSETLPQIMQIFTGVVADFQKNRIGKYSVLMFVKFVLYATVALILVGTKFSLVSVFLICLINFVSDTIGYFSSAMITPIYVKIINNDMTSALGFKQATANLVRVFGNLSGGALIGFINIGMFAGMNALTFLFAFFGILLIRTNLVRFEEQIEVTQALDSKNFWKHLLDSLKILGSLGNIIKLIGILSINQAVINVTIPVTTLLLIKYPFAGLETGQSIAILTTVELIGIVCGNFLSGNVMKKMSTKTSVYLSQVMEFVILVGFLNNNFLVVLLAAFGNTFSIGILSPRLQQSVFRLVPEQSMGAVQSGISMLSIVLPGILSIVLVGIASSLGIVYVAVSLGVLLFLGMFLVYSIKNIAE</sequence>
<dbReference type="PANTHER" id="PTHR43266:SF2">
    <property type="entry name" value="MAJOR FACILITATOR SUPERFAMILY (MFS) PROFILE DOMAIN-CONTAINING PROTEIN"/>
    <property type="match status" value="1"/>
</dbReference>
<feature type="transmembrane region" description="Helical" evidence="7">
    <location>
        <begin position="274"/>
        <end position="292"/>
    </location>
</feature>
<dbReference type="EMBL" id="AFUP01000009">
    <property type="protein sequence ID" value="EGV07057.1"/>
    <property type="molecule type" value="Genomic_DNA"/>
</dbReference>
<dbReference type="SUPFAM" id="SSF103473">
    <property type="entry name" value="MFS general substrate transporter"/>
    <property type="match status" value="1"/>
</dbReference>
<comment type="subcellular location">
    <subcellularLocation>
        <location evidence="1">Cell membrane</location>
        <topology evidence="1">Multi-pass membrane protein</topology>
    </subcellularLocation>
</comment>
<feature type="transmembrane region" description="Helical" evidence="7">
    <location>
        <begin position="365"/>
        <end position="384"/>
    </location>
</feature>
<dbReference type="InterPro" id="IPR010290">
    <property type="entry name" value="TM_effector"/>
</dbReference>
<dbReference type="GO" id="GO:0005886">
    <property type="term" value="C:plasma membrane"/>
    <property type="evidence" value="ECO:0007669"/>
    <property type="project" value="UniProtKB-SubCell"/>
</dbReference>
<keyword evidence="4 7" id="KW-0812">Transmembrane</keyword>
<feature type="transmembrane region" description="Helical" evidence="7">
    <location>
        <begin position="170"/>
        <end position="197"/>
    </location>
</feature>
<evidence type="ECO:0000256" key="6">
    <source>
        <dbReference type="ARBA" id="ARBA00023136"/>
    </source>
</evidence>
<feature type="transmembrane region" description="Helical" evidence="7">
    <location>
        <begin position="236"/>
        <end position="262"/>
    </location>
</feature>
<accession>F9PAM8</accession>
<feature type="transmembrane region" description="Helical" evidence="7">
    <location>
        <begin position="34"/>
        <end position="56"/>
    </location>
</feature>
<dbReference type="Pfam" id="PF05977">
    <property type="entry name" value="MFS_3"/>
    <property type="match status" value="1"/>
</dbReference>
<feature type="transmembrane region" description="Helical" evidence="7">
    <location>
        <begin position="390"/>
        <end position="411"/>
    </location>
</feature>
<evidence type="ECO:0000256" key="5">
    <source>
        <dbReference type="ARBA" id="ARBA00022989"/>
    </source>
</evidence>
<keyword evidence="6 7" id="KW-0472">Membrane</keyword>
<evidence type="ECO:0000256" key="7">
    <source>
        <dbReference type="SAM" id="Phobius"/>
    </source>
</evidence>
<dbReference type="eggNOG" id="ENOG5032TUR">
    <property type="taxonomic scope" value="Bacteria"/>
</dbReference>
<gene>
    <name evidence="8" type="ORF">HMPREF1042_2285</name>
</gene>
<evidence type="ECO:0000256" key="2">
    <source>
        <dbReference type="ARBA" id="ARBA00022448"/>
    </source>
</evidence>
<dbReference type="Proteomes" id="UP000003287">
    <property type="component" value="Unassembled WGS sequence"/>
</dbReference>
<keyword evidence="5 7" id="KW-1133">Transmembrane helix</keyword>
<keyword evidence="3" id="KW-1003">Cell membrane</keyword>
<evidence type="ECO:0000256" key="3">
    <source>
        <dbReference type="ARBA" id="ARBA00022475"/>
    </source>
</evidence>
<dbReference type="Gene3D" id="1.20.1250.20">
    <property type="entry name" value="MFS general substrate transporter like domains"/>
    <property type="match status" value="1"/>
</dbReference>
<organism evidence="8 9">
    <name type="scientific">Streptococcus constellatus subsp. pharyngis SK1060 = CCUG 46377</name>
    <dbReference type="NCBI Taxonomy" id="1035184"/>
    <lineage>
        <taxon>Bacteria</taxon>
        <taxon>Bacillati</taxon>
        <taxon>Bacillota</taxon>
        <taxon>Bacilli</taxon>
        <taxon>Lactobacillales</taxon>
        <taxon>Streptococcaceae</taxon>
        <taxon>Streptococcus</taxon>
        <taxon>Streptococcus anginosus group</taxon>
    </lineage>
</organism>
<evidence type="ECO:0000256" key="1">
    <source>
        <dbReference type="ARBA" id="ARBA00004651"/>
    </source>
</evidence>
<feature type="transmembrane region" description="Helical" evidence="7">
    <location>
        <begin position="92"/>
        <end position="121"/>
    </location>
</feature>
<dbReference type="AlphaFoldDB" id="F9PAM8"/>
<dbReference type="PANTHER" id="PTHR43266">
    <property type="entry name" value="MACROLIDE-EFFLUX PROTEIN"/>
    <property type="match status" value="1"/>
</dbReference>
<evidence type="ECO:0000256" key="4">
    <source>
        <dbReference type="ARBA" id="ARBA00022692"/>
    </source>
</evidence>
<reference evidence="8 9" key="1">
    <citation type="submission" date="2011-06" db="EMBL/GenBank/DDBJ databases">
        <authorList>
            <person name="Harkins D.M."/>
            <person name="Madupu R."/>
            <person name="Durkin A.S."/>
            <person name="Torralba M."/>
            <person name="Methe B."/>
            <person name="Sutton G.G."/>
            <person name="Nelson K.E."/>
        </authorList>
    </citation>
    <scope>NUCLEOTIDE SEQUENCE [LARGE SCALE GENOMIC DNA]</scope>
    <source>
        <strain evidence="8 9">SK1060</strain>
    </source>
</reference>
<name>F9PAM8_STRCV</name>
<keyword evidence="2" id="KW-0813">Transport</keyword>
<evidence type="ECO:0000313" key="9">
    <source>
        <dbReference type="Proteomes" id="UP000003287"/>
    </source>
</evidence>